<dbReference type="Proteomes" id="UP001383192">
    <property type="component" value="Unassembled WGS sequence"/>
</dbReference>
<name>A0AAW0DHT4_9AGAR</name>
<dbReference type="EMBL" id="JAYKXP010000012">
    <property type="protein sequence ID" value="KAK7051515.1"/>
    <property type="molecule type" value="Genomic_DNA"/>
</dbReference>
<reference evidence="1 2" key="1">
    <citation type="submission" date="2024-01" db="EMBL/GenBank/DDBJ databases">
        <title>A draft genome for a cacao thread blight-causing isolate of Paramarasmius palmivorus.</title>
        <authorList>
            <person name="Baruah I.K."/>
            <person name="Bukari Y."/>
            <person name="Amoako-Attah I."/>
            <person name="Meinhardt L.W."/>
            <person name="Bailey B.A."/>
            <person name="Cohen S.P."/>
        </authorList>
    </citation>
    <scope>NUCLEOTIDE SEQUENCE [LARGE SCALE GENOMIC DNA]</scope>
    <source>
        <strain evidence="1 2">GH-12</strain>
    </source>
</reference>
<dbReference type="Gene3D" id="1.20.1170.10">
    <property type="match status" value="1"/>
</dbReference>
<organism evidence="1 2">
    <name type="scientific">Paramarasmius palmivorus</name>
    <dbReference type="NCBI Taxonomy" id="297713"/>
    <lineage>
        <taxon>Eukaryota</taxon>
        <taxon>Fungi</taxon>
        <taxon>Dikarya</taxon>
        <taxon>Basidiomycota</taxon>
        <taxon>Agaricomycotina</taxon>
        <taxon>Agaricomycetes</taxon>
        <taxon>Agaricomycetidae</taxon>
        <taxon>Agaricales</taxon>
        <taxon>Marasmiineae</taxon>
        <taxon>Marasmiaceae</taxon>
        <taxon>Paramarasmius</taxon>
    </lineage>
</organism>
<dbReference type="AlphaFoldDB" id="A0AAW0DHT4"/>
<sequence length="683" mass="75792">MSTDNVFLAFSPGNKLTSLETFAPKLITARVALNDLIIFPHLESMIVGNDGSKDAQNLYQLVNAGIARFNNLTSINIGLARNVISYDSAFTNLVDSFNIETLVETMQPVAKEHAALARGHSEYNQSFFKEFTEYLDNINERIGEMDNKISELDKKIRESSGNLASQGIVETLWKTLKDVYRLAPEAIKSKSQLARLLQLTLKDLAGTFDKLFEEKYRLEKILKSLRAIQDELRRVKTKFIALSKGLMPVLDDSASLLDVWEDVYDRMVPVAHDTSMVPPATSTVLKKAWSELAKAARAYCDAVLGSPDRTPPQGGHKSLALPIPVTEEEITMAEWVLELSSADDVTASSGESPDYSILQSDEDIVKRVLNPPNTAVARLQALADHTGKIINQFDELIQQPYVEQLVCTDPRDPEGKKKVSVYAMTAHYRSEYQKLQGETRAAARNLKTYATSQKLLLPKVKAGKQVGSGDIDVKTFIETNRVLVEKYKEQAAGLTSKYNDIKDKWDMAINVVEKSITECTATITKWEKSIGDMTREMKRRLLYSALLAVGAFVVFASRAFIPGGILAALGIAGYLGRLSIEQLIQAGKIIIAIRELFSAIAIAKETRTKLERLLPYLKDIAKSLSDVASIWNDISQSTNNLDGFYMLLAGPTGSVVLDKLRSTIIENWDAVSKACTRYLEKTA</sequence>
<protein>
    <submittedName>
        <fullName evidence="1">Uncharacterized protein</fullName>
    </submittedName>
</protein>
<keyword evidence="2" id="KW-1185">Reference proteome</keyword>
<evidence type="ECO:0000313" key="1">
    <source>
        <dbReference type="EMBL" id="KAK7051515.1"/>
    </source>
</evidence>
<gene>
    <name evidence="1" type="ORF">VNI00_004489</name>
</gene>
<evidence type="ECO:0000313" key="2">
    <source>
        <dbReference type="Proteomes" id="UP001383192"/>
    </source>
</evidence>
<comment type="caution">
    <text evidence="1">The sequence shown here is derived from an EMBL/GenBank/DDBJ whole genome shotgun (WGS) entry which is preliminary data.</text>
</comment>
<proteinExistence type="predicted"/>
<accession>A0AAW0DHT4</accession>